<evidence type="ECO:0000313" key="5">
    <source>
        <dbReference type="Proteomes" id="UP001596106"/>
    </source>
</evidence>
<evidence type="ECO:0000256" key="3">
    <source>
        <dbReference type="PROSITE-ProRule" id="PRU00023"/>
    </source>
</evidence>
<organism evidence="4 5">
    <name type="scientific">Larkinella bovis</name>
    <dbReference type="NCBI Taxonomy" id="683041"/>
    <lineage>
        <taxon>Bacteria</taxon>
        <taxon>Pseudomonadati</taxon>
        <taxon>Bacteroidota</taxon>
        <taxon>Cytophagia</taxon>
        <taxon>Cytophagales</taxon>
        <taxon>Spirosomataceae</taxon>
        <taxon>Larkinella</taxon>
    </lineage>
</organism>
<name>A0ABW0IFZ7_9BACT</name>
<dbReference type="SUPFAM" id="SSF48403">
    <property type="entry name" value="Ankyrin repeat"/>
    <property type="match status" value="1"/>
</dbReference>
<proteinExistence type="predicted"/>
<dbReference type="PROSITE" id="PS50297">
    <property type="entry name" value="ANK_REP_REGION"/>
    <property type="match status" value="1"/>
</dbReference>
<evidence type="ECO:0000256" key="2">
    <source>
        <dbReference type="ARBA" id="ARBA00023043"/>
    </source>
</evidence>
<accession>A0ABW0IFZ7</accession>
<dbReference type="Pfam" id="PF12796">
    <property type="entry name" value="Ank_2"/>
    <property type="match status" value="1"/>
</dbReference>
<evidence type="ECO:0000313" key="4">
    <source>
        <dbReference type="EMBL" id="MFC5412194.1"/>
    </source>
</evidence>
<dbReference type="InterPro" id="IPR036770">
    <property type="entry name" value="Ankyrin_rpt-contain_sf"/>
</dbReference>
<sequence>MTNILTTHDLNGLRQVLAAHPERANEGIPYDDVNTTQAHPLHRICDGVFSGDYTDAEAIELAKLFLEYGAHVDGNGLMEKQDSPLVAAASLHADQVAILYLENGATIDHPGCFGGTALHWAAWCGRPAVVRRLIQAGAEINTRCLDFKATPLFWAVHGLKRNENANVPDYTECVHLLLQAGADQTIPNGEGKTVADLLTEDDRELKDALR</sequence>
<dbReference type="PANTHER" id="PTHR24189">
    <property type="entry name" value="MYOTROPHIN"/>
    <property type="match status" value="1"/>
</dbReference>
<dbReference type="EMBL" id="JBHSMA010000011">
    <property type="protein sequence ID" value="MFC5412194.1"/>
    <property type="molecule type" value="Genomic_DNA"/>
</dbReference>
<keyword evidence="2 3" id="KW-0040">ANK repeat</keyword>
<dbReference type="InterPro" id="IPR002110">
    <property type="entry name" value="Ankyrin_rpt"/>
</dbReference>
<keyword evidence="5" id="KW-1185">Reference proteome</keyword>
<dbReference type="SMART" id="SM00248">
    <property type="entry name" value="ANK"/>
    <property type="match status" value="2"/>
</dbReference>
<evidence type="ECO:0000256" key="1">
    <source>
        <dbReference type="ARBA" id="ARBA00022737"/>
    </source>
</evidence>
<reference evidence="5" key="1">
    <citation type="journal article" date="2019" name="Int. J. Syst. Evol. Microbiol.">
        <title>The Global Catalogue of Microorganisms (GCM) 10K type strain sequencing project: providing services to taxonomists for standard genome sequencing and annotation.</title>
        <authorList>
            <consortium name="The Broad Institute Genomics Platform"/>
            <consortium name="The Broad Institute Genome Sequencing Center for Infectious Disease"/>
            <person name="Wu L."/>
            <person name="Ma J."/>
        </authorList>
    </citation>
    <scope>NUCLEOTIDE SEQUENCE [LARGE SCALE GENOMIC DNA]</scope>
    <source>
        <strain evidence="5">CCUG 55250</strain>
    </source>
</reference>
<dbReference type="Pfam" id="PF00023">
    <property type="entry name" value="Ank"/>
    <property type="match status" value="1"/>
</dbReference>
<dbReference type="Gene3D" id="1.25.40.20">
    <property type="entry name" value="Ankyrin repeat-containing domain"/>
    <property type="match status" value="2"/>
</dbReference>
<dbReference type="PROSITE" id="PS50088">
    <property type="entry name" value="ANK_REPEAT"/>
    <property type="match status" value="1"/>
</dbReference>
<dbReference type="RefSeq" id="WP_379849463.1">
    <property type="nucleotide sequence ID" value="NZ_JBHSMA010000011.1"/>
</dbReference>
<dbReference type="InterPro" id="IPR050745">
    <property type="entry name" value="Multifunctional_regulatory"/>
</dbReference>
<dbReference type="PANTHER" id="PTHR24189:SF50">
    <property type="entry name" value="ANKYRIN REPEAT AND SOCS BOX PROTEIN 2"/>
    <property type="match status" value="1"/>
</dbReference>
<keyword evidence="1" id="KW-0677">Repeat</keyword>
<comment type="caution">
    <text evidence="4">The sequence shown here is derived from an EMBL/GenBank/DDBJ whole genome shotgun (WGS) entry which is preliminary data.</text>
</comment>
<dbReference type="Proteomes" id="UP001596106">
    <property type="component" value="Unassembled WGS sequence"/>
</dbReference>
<feature type="repeat" description="ANK" evidence="3">
    <location>
        <begin position="113"/>
        <end position="145"/>
    </location>
</feature>
<protein>
    <submittedName>
        <fullName evidence="4">Ankyrin repeat domain-containing protein</fullName>
    </submittedName>
</protein>
<gene>
    <name evidence="4" type="ORF">ACFPMF_22910</name>
</gene>